<dbReference type="RefSeq" id="WP_394396195.1">
    <property type="nucleotide sequence ID" value="NZ_JBIGHW010000002.1"/>
</dbReference>
<dbReference type="Gene3D" id="1.25.40.10">
    <property type="entry name" value="Tetratricopeptide repeat domain"/>
    <property type="match status" value="1"/>
</dbReference>
<dbReference type="Proteomes" id="UP001606301">
    <property type="component" value="Unassembled WGS sequence"/>
</dbReference>
<evidence type="ECO:0000256" key="3">
    <source>
        <dbReference type="ARBA" id="ARBA00022777"/>
    </source>
</evidence>
<keyword evidence="2 5" id="KW-0547">Nucleotide-binding</keyword>
<dbReference type="InterPro" id="IPR008271">
    <property type="entry name" value="Ser/Thr_kinase_AS"/>
</dbReference>
<dbReference type="PROSITE" id="PS00107">
    <property type="entry name" value="PROTEIN_KINASE_ATP"/>
    <property type="match status" value="1"/>
</dbReference>
<dbReference type="PROSITE" id="PS50011">
    <property type="entry name" value="PROTEIN_KINASE_DOM"/>
    <property type="match status" value="1"/>
</dbReference>
<keyword evidence="1" id="KW-0808">Transferase</keyword>
<protein>
    <submittedName>
        <fullName evidence="7">Protein kinase</fullName>
    </submittedName>
</protein>
<dbReference type="SUPFAM" id="SSF56112">
    <property type="entry name" value="Protein kinase-like (PK-like)"/>
    <property type="match status" value="1"/>
</dbReference>
<dbReference type="InterPro" id="IPR011009">
    <property type="entry name" value="Kinase-like_dom_sf"/>
</dbReference>
<comment type="caution">
    <text evidence="7">The sequence shown here is derived from an EMBL/GenBank/DDBJ whole genome shotgun (WGS) entry which is preliminary data.</text>
</comment>
<dbReference type="Gene3D" id="1.10.510.10">
    <property type="entry name" value="Transferase(Phosphotransferase) domain 1"/>
    <property type="match status" value="1"/>
</dbReference>
<dbReference type="PANTHER" id="PTHR43289:SF34">
    <property type="entry name" value="SERINE_THREONINE-PROTEIN KINASE YBDM-RELATED"/>
    <property type="match status" value="1"/>
</dbReference>
<reference evidence="7 8" key="1">
    <citation type="submission" date="2024-08" db="EMBL/GenBank/DDBJ databases">
        <authorList>
            <person name="Lu H."/>
        </authorList>
    </citation>
    <scope>NUCLEOTIDE SEQUENCE [LARGE SCALE GENOMIC DNA]</scope>
    <source>
        <strain evidence="7 8">LKC17W</strain>
    </source>
</reference>
<evidence type="ECO:0000256" key="4">
    <source>
        <dbReference type="ARBA" id="ARBA00022840"/>
    </source>
</evidence>
<dbReference type="SUPFAM" id="SSF48452">
    <property type="entry name" value="TPR-like"/>
    <property type="match status" value="1"/>
</dbReference>
<keyword evidence="3 7" id="KW-0418">Kinase</keyword>
<organism evidence="7 8">
    <name type="scientific">Pelomonas margarita</name>
    <dbReference type="NCBI Taxonomy" id="3299031"/>
    <lineage>
        <taxon>Bacteria</taxon>
        <taxon>Pseudomonadati</taxon>
        <taxon>Pseudomonadota</taxon>
        <taxon>Betaproteobacteria</taxon>
        <taxon>Burkholderiales</taxon>
        <taxon>Sphaerotilaceae</taxon>
        <taxon>Roseateles</taxon>
    </lineage>
</organism>
<name>A0ABW7FGX7_9BURK</name>
<evidence type="ECO:0000259" key="6">
    <source>
        <dbReference type="PROSITE" id="PS50011"/>
    </source>
</evidence>
<dbReference type="GO" id="GO:0016301">
    <property type="term" value="F:kinase activity"/>
    <property type="evidence" value="ECO:0007669"/>
    <property type="project" value="UniProtKB-KW"/>
</dbReference>
<feature type="binding site" evidence="5">
    <location>
        <position position="121"/>
    </location>
    <ligand>
        <name>ATP</name>
        <dbReference type="ChEBI" id="CHEBI:30616"/>
    </ligand>
</feature>
<dbReference type="Gene3D" id="3.30.200.20">
    <property type="entry name" value="Phosphorylase Kinase, domain 1"/>
    <property type="match status" value="1"/>
</dbReference>
<feature type="domain" description="Protein kinase" evidence="6">
    <location>
        <begin position="90"/>
        <end position="365"/>
    </location>
</feature>
<dbReference type="Pfam" id="PF00069">
    <property type="entry name" value="Pkinase"/>
    <property type="match status" value="1"/>
</dbReference>
<dbReference type="EMBL" id="JBIGHW010000002">
    <property type="protein sequence ID" value="MFG6440204.1"/>
    <property type="molecule type" value="Genomic_DNA"/>
</dbReference>
<sequence length="892" mass="96105">MSALTPDDWQAVEPLLDAALALAPDQRQHFLDTLPPAQQRWRATLDRLLQAEAAAADAGFLSLAASLAGGTEGSAAGAPQWQAGQHVGPWALIEELGRGGMASVWRARPHSGDFQREVALKLPHSPAQGWLERLKRERDLLARLQHAGIARLYDAGVSADGLPWLAMECVAGRDILAWCEARQSGVPERVGLLLQVADALQYAHSRLVLHRDIKPANVMVQDDGQVRLLDFGIARSLAARGDGDGEAELTQLGQRPMTPEYASPEQVRGEEPGIASDVYAFGVLAYRLLGGASPYAAAAPASRHALERAVLEIEPPVPSAATRDTATRKDLRGDLDAIVAKALAKEPARRYATMDALAADLRRHLAGDAVEARPPSWRYRAGRAIARHRWAVGASTLAVLVLVGTTGWALQAAREARQEARRAGAMYEFLTGLFNPLREAQPDTRNRDVPARQLIEDGARRVLGALQDEPLAREQLLVDLGTLTQQLGLPDLSRQLAEERVHQARILHGTRSRAYADALLGQRDLWESAGRYREGFQSATESLAIYEALGEQDPQRLALAHLAVGGFGARLHAPVPADIAHLQTAAQLLAPLPGPNLLGTVYEQLIVAYLGQGDMESAYQAGMRGVQANRVQRGVDDWKTAASEDQVGQLAMLTLRPAEAVALINHGLQGLRKAMGPDVVILARGEANLALLEMAAGAHDRARAHVAEARRIALLPANRAMTAFGLTVEATALDVAQQSGDWEALREGCQHWGRDVQAPQPALRIRIQQACAAQAVHAGDLDRARALLDQGHAVAAQFFAKVPARQAVLWLREGEWLAAQGRTEEAAARWKQVLGLDDPSIVFARAQAFARLRDAHAVDAAGQSVAQRLIQQLQAAGGEQLLATPMALLRGG</sequence>
<evidence type="ECO:0000256" key="1">
    <source>
        <dbReference type="ARBA" id="ARBA00022679"/>
    </source>
</evidence>
<evidence type="ECO:0000256" key="2">
    <source>
        <dbReference type="ARBA" id="ARBA00022741"/>
    </source>
</evidence>
<evidence type="ECO:0000256" key="5">
    <source>
        <dbReference type="PROSITE-ProRule" id="PRU10141"/>
    </source>
</evidence>
<dbReference type="InterPro" id="IPR000719">
    <property type="entry name" value="Prot_kinase_dom"/>
</dbReference>
<dbReference type="PROSITE" id="PS00108">
    <property type="entry name" value="PROTEIN_KINASE_ST"/>
    <property type="match status" value="1"/>
</dbReference>
<dbReference type="InterPro" id="IPR011990">
    <property type="entry name" value="TPR-like_helical_dom_sf"/>
</dbReference>
<evidence type="ECO:0000313" key="7">
    <source>
        <dbReference type="EMBL" id="MFG6440204.1"/>
    </source>
</evidence>
<dbReference type="InterPro" id="IPR017441">
    <property type="entry name" value="Protein_kinase_ATP_BS"/>
</dbReference>
<accession>A0ABW7FGX7</accession>
<evidence type="ECO:0000313" key="8">
    <source>
        <dbReference type="Proteomes" id="UP001606301"/>
    </source>
</evidence>
<gene>
    <name evidence="7" type="ORF">ACG0Z3_05855</name>
</gene>
<dbReference type="SMART" id="SM00220">
    <property type="entry name" value="S_TKc"/>
    <property type="match status" value="1"/>
</dbReference>
<dbReference type="CDD" id="cd14014">
    <property type="entry name" value="STKc_PknB_like"/>
    <property type="match status" value="1"/>
</dbReference>
<dbReference type="PANTHER" id="PTHR43289">
    <property type="entry name" value="MITOGEN-ACTIVATED PROTEIN KINASE KINASE KINASE 20-RELATED"/>
    <property type="match status" value="1"/>
</dbReference>
<proteinExistence type="predicted"/>
<keyword evidence="4 5" id="KW-0067">ATP-binding</keyword>
<keyword evidence="8" id="KW-1185">Reference proteome</keyword>